<organism evidence="3 4">
    <name type="scientific">Octopus sinensis</name>
    <name type="common">East Asian common octopus</name>
    <dbReference type="NCBI Taxonomy" id="2607531"/>
    <lineage>
        <taxon>Eukaryota</taxon>
        <taxon>Metazoa</taxon>
        <taxon>Spiralia</taxon>
        <taxon>Lophotrochozoa</taxon>
        <taxon>Mollusca</taxon>
        <taxon>Cephalopoda</taxon>
        <taxon>Coleoidea</taxon>
        <taxon>Octopodiformes</taxon>
        <taxon>Octopoda</taxon>
        <taxon>Incirrata</taxon>
        <taxon>Octopodidae</taxon>
        <taxon>Octopus</taxon>
    </lineage>
</organism>
<dbReference type="SMART" id="SM00355">
    <property type="entry name" value="ZnF_C2H2"/>
    <property type="match status" value="2"/>
</dbReference>
<dbReference type="PROSITE" id="PS00028">
    <property type="entry name" value="ZINC_FINGER_C2H2_1"/>
    <property type="match status" value="1"/>
</dbReference>
<dbReference type="Proteomes" id="UP000515154">
    <property type="component" value="Linkage group LG1"/>
</dbReference>
<evidence type="ECO:0000313" key="3">
    <source>
        <dbReference type="Proteomes" id="UP000515154"/>
    </source>
</evidence>
<feature type="compositionally biased region" description="Low complexity" evidence="1">
    <location>
        <begin position="115"/>
        <end position="135"/>
    </location>
</feature>
<evidence type="ECO:0000256" key="1">
    <source>
        <dbReference type="SAM" id="MobiDB-lite"/>
    </source>
</evidence>
<feature type="compositionally biased region" description="Polar residues" evidence="1">
    <location>
        <begin position="21"/>
        <end position="37"/>
    </location>
</feature>
<name>A0A6P7SLA7_9MOLL</name>
<dbReference type="GO" id="GO:0003723">
    <property type="term" value="F:RNA binding"/>
    <property type="evidence" value="ECO:0007669"/>
    <property type="project" value="InterPro"/>
</dbReference>
<dbReference type="InterPro" id="IPR013087">
    <property type="entry name" value="Znf_C2H2_type"/>
</dbReference>
<dbReference type="InterPro" id="IPR019496">
    <property type="entry name" value="NUFIP1_cons_dom"/>
</dbReference>
<dbReference type="GO" id="GO:0000492">
    <property type="term" value="P:box C/D snoRNP assembly"/>
    <property type="evidence" value="ECO:0007669"/>
    <property type="project" value="TreeGrafter"/>
</dbReference>
<dbReference type="KEGG" id="osn:115214229"/>
<keyword evidence="3" id="KW-1185">Reference proteome</keyword>
<reference evidence="4" key="1">
    <citation type="submission" date="2025-08" db="UniProtKB">
        <authorList>
            <consortium name="RefSeq"/>
        </authorList>
    </citation>
    <scope>IDENTIFICATION</scope>
</reference>
<dbReference type="AlphaFoldDB" id="A0A6P7SLA7"/>
<feature type="compositionally biased region" description="Low complexity" evidence="1">
    <location>
        <begin position="39"/>
        <end position="49"/>
    </location>
</feature>
<evidence type="ECO:0000259" key="2">
    <source>
        <dbReference type="PROSITE" id="PS00028"/>
    </source>
</evidence>
<proteinExistence type="predicted"/>
<feature type="domain" description="C2H2-type" evidence="2">
    <location>
        <begin position="154"/>
        <end position="174"/>
    </location>
</feature>
<dbReference type="PANTHER" id="PTHR13309">
    <property type="entry name" value="NUCLEAR FRAGILE X MENTAL RETARDATION PROTEIN INTERACTING PROTEIN 1"/>
    <property type="match status" value="1"/>
</dbReference>
<gene>
    <name evidence="4" type="primary">LOC115214229</name>
</gene>
<protein>
    <submittedName>
        <fullName evidence="4">Nuclear fragile X mental retardation-interacting protein 1 isoform X1</fullName>
    </submittedName>
</protein>
<dbReference type="PANTHER" id="PTHR13309:SF0">
    <property type="entry name" value="FMR1-INTERACTING PROTEIN NUFIP1"/>
    <property type="match status" value="1"/>
</dbReference>
<sequence>MQNPYNVWSQPAFYQPNFTPWHNTTPATQNSNYNPPESQFWPQFYHQPYQQPPLPQSYEASSGIYSHREFTPTAQSFSNPNYAIKDGRYKHRQRPYNSPHYQSRPYKNDRQRDYNSNSATNKNNSSQRNTKNNQIKPEKNKKKKNLIEDFPFNCDICDRGFKTELIYKEHIDCHEKCPKENCNYFAVPKLVKIHVKMHHDTGLAKKIWNMESQEEIEKWIAERKRNFPTTANIAKKKFIMDDKISRGEVLESKSFHHRPGMPRGKHRYSQTKHLKRRFRKNQSYHSSDRTVENDTLNLKNASDQHSSSLDLLVNNYNSDNPEQDAENNMPLKKKHAKLLKLPEFPRPPWESKVFLRIRPTLLEKLLAKEIRHERNIILQCTHYIVENNFFQNKPL</sequence>
<dbReference type="GO" id="GO:0005634">
    <property type="term" value="C:nucleus"/>
    <property type="evidence" value="ECO:0007669"/>
    <property type="project" value="TreeGrafter"/>
</dbReference>
<dbReference type="Pfam" id="PF10453">
    <property type="entry name" value="NUFIP1"/>
    <property type="match status" value="1"/>
</dbReference>
<accession>A0A6P7SLA7</accession>
<dbReference type="InterPro" id="IPR039136">
    <property type="entry name" value="NUFIP1-like"/>
</dbReference>
<feature type="region of interest" description="Disordered" evidence="1">
    <location>
        <begin position="21"/>
        <end position="59"/>
    </location>
</feature>
<evidence type="ECO:0000313" key="4">
    <source>
        <dbReference type="RefSeq" id="XP_029639212.1"/>
    </source>
</evidence>
<feature type="region of interest" description="Disordered" evidence="1">
    <location>
        <begin position="88"/>
        <end position="142"/>
    </location>
</feature>
<dbReference type="RefSeq" id="XP_029639212.1">
    <property type="nucleotide sequence ID" value="XM_029783352.2"/>
</dbReference>